<sequence>MNILSYNIRGLGRGIKWASIRNLVGKLKVDLLCLQETKRDSFDKAACQALSRHPDIAWEWHPAVNTAAGMLCVWNSKNIQVDIRISEKGFIMLEGVWLADMQRVVVTNIYAPCDIEGKRQLWQSLSRRKIDAILPPQGNWIEDSK</sequence>
<name>K7MRM5_SOYBN</name>
<dbReference type="PANTHER" id="PTHR22748">
    <property type="entry name" value="AP ENDONUCLEASE"/>
    <property type="match status" value="1"/>
</dbReference>
<reference evidence="6" key="2">
    <citation type="submission" date="2018-02" db="UniProtKB">
        <authorList>
            <consortium name="EnsemblPlants"/>
        </authorList>
    </citation>
    <scope>IDENTIFICATION</scope>
    <source>
        <strain evidence="6">Williams 82</strain>
    </source>
</reference>
<evidence type="ECO:0000256" key="2">
    <source>
        <dbReference type="ARBA" id="ARBA00022801"/>
    </source>
</evidence>
<evidence type="ECO:0000256" key="1">
    <source>
        <dbReference type="ARBA" id="ARBA00022723"/>
    </source>
</evidence>
<dbReference type="FunFam" id="3.60.10.10:FF:000227">
    <property type="entry name" value="Uncharacterized protein"/>
    <property type="match status" value="1"/>
</dbReference>
<dbReference type="GO" id="GO:0005634">
    <property type="term" value="C:nucleus"/>
    <property type="evidence" value="ECO:0000318"/>
    <property type="project" value="GO_Central"/>
</dbReference>
<dbReference type="GO" id="GO:0046872">
    <property type="term" value="F:metal ion binding"/>
    <property type="evidence" value="ECO:0007669"/>
    <property type="project" value="UniProtKB-KW"/>
</dbReference>
<evidence type="ECO:0008006" key="8">
    <source>
        <dbReference type="Google" id="ProtNLM"/>
    </source>
</evidence>
<evidence type="ECO:0000313" key="5">
    <source>
        <dbReference type="EMBL" id="KRG99146.1"/>
    </source>
</evidence>
<dbReference type="SMR" id="K7MRM5"/>
<protein>
    <recommendedName>
        <fullName evidence="8">Endonuclease/exonuclease/phosphatase domain-containing protein</fullName>
    </recommendedName>
</protein>
<dbReference type="InterPro" id="IPR036691">
    <property type="entry name" value="Endo/exonu/phosph_ase_sf"/>
</dbReference>
<dbReference type="Gene3D" id="3.60.10.10">
    <property type="entry name" value="Endonuclease/exonuclease/phosphatase"/>
    <property type="match status" value="1"/>
</dbReference>
<accession>K7MRM5</accession>
<keyword evidence="4" id="KW-0464">Manganese</keyword>
<comment type="cofactor">
    <cofactor evidence="4">
        <name>Mg(2+)</name>
        <dbReference type="ChEBI" id="CHEBI:18420"/>
    </cofactor>
    <cofactor evidence="4">
        <name>Mn(2+)</name>
        <dbReference type="ChEBI" id="CHEBI:29035"/>
    </cofactor>
    <text evidence="4">Probably binds two magnesium or manganese ions per subunit.</text>
</comment>
<gene>
    <name evidence="5" type="ORF">GLYMA_18G124400</name>
</gene>
<dbReference type="EnsemblPlants" id="KRG99146">
    <property type="protein sequence ID" value="KRG99146"/>
    <property type="gene ID" value="GLYMA_18G124400"/>
</dbReference>
<dbReference type="Gramene" id="KRG99146">
    <property type="protein sequence ID" value="KRG99146"/>
    <property type="gene ID" value="GLYMA_18G124400"/>
</dbReference>
<keyword evidence="1 4" id="KW-0479">Metal-binding</keyword>
<dbReference type="Proteomes" id="UP000008827">
    <property type="component" value="Chromosome 18"/>
</dbReference>
<dbReference type="InterPro" id="IPR004808">
    <property type="entry name" value="AP_endonuc_1"/>
</dbReference>
<dbReference type="OrthoDB" id="1431600at2759"/>
<dbReference type="HOGENOM" id="CLU_131209_0_0_1"/>
<keyword evidence="2" id="KW-0378">Hydrolase</keyword>
<dbReference type="GO" id="GO:0003906">
    <property type="term" value="F:DNA-(apurinic or apyrimidinic site) endonuclease activity"/>
    <property type="evidence" value="ECO:0000318"/>
    <property type="project" value="GO_Central"/>
</dbReference>
<keyword evidence="3 4" id="KW-0460">Magnesium</keyword>
<dbReference type="AlphaFoldDB" id="K7MRM5"/>
<dbReference type="EMBL" id="CM000851">
    <property type="protein sequence ID" value="KRG99146.1"/>
    <property type="molecule type" value="Genomic_DNA"/>
</dbReference>
<feature type="binding site" evidence="4">
    <location>
        <position position="36"/>
    </location>
    <ligand>
        <name>Mg(2+)</name>
        <dbReference type="ChEBI" id="CHEBI:18420"/>
        <label>1</label>
    </ligand>
</feature>
<dbReference type="PANTHER" id="PTHR22748:SF11">
    <property type="entry name" value="OS07G0184032 PROTEIN"/>
    <property type="match status" value="1"/>
</dbReference>
<organism evidence="5">
    <name type="scientific">Glycine max</name>
    <name type="common">Soybean</name>
    <name type="synonym">Glycine hispida</name>
    <dbReference type="NCBI Taxonomy" id="3847"/>
    <lineage>
        <taxon>Eukaryota</taxon>
        <taxon>Viridiplantae</taxon>
        <taxon>Streptophyta</taxon>
        <taxon>Embryophyta</taxon>
        <taxon>Tracheophyta</taxon>
        <taxon>Spermatophyta</taxon>
        <taxon>Magnoliopsida</taxon>
        <taxon>eudicotyledons</taxon>
        <taxon>Gunneridae</taxon>
        <taxon>Pentapetalae</taxon>
        <taxon>rosids</taxon>
        <taxon>fabids</taxon>
        <taxon>Fabales</taxon>
        <taxon>Fabaceae</taxon>
        <taxon>Papilionoideae</taxon>
        <taxon>50 kb inversion clade</taxon>
        <taxon>NPAAA clade</taxon>
        <taxon>indigoferoid/millettioid clade</taxon>
        <taxon>Phaseoleae</taxon>
        <taxon>Glycine</taxon>
        <taxon>Glycine subgen. Soja</taxon>
    </lineage>
</organism>
<dbReference type="PaxDb" id="3847-GLYMA18G16141.1"/>
<evidence type="ECO:0000256" key="4">
    <source>
        <dbReference type="PIRSR" id="PIRSR604808-2"/>
    </source>
</evidence>
<evidence type="ECO:0000256" key="3">
    <source>
        <dbReference type="ARBA" id="ARBA00022842"/>
    </source>
</evidence>
<feature type="binding site" evidence="4">
    <location>
        <position position="7"/>
    </location>
    <ligand>
        <name>Mg(2+)</name>
        <dbReference type="ChEBI" id="CHEBI:18420"/>
        <label>1</label>
    </ligand>
</feature>
<evidence type="ECO:0000313" key="6">
    <source>
        <dbReference type="EnsemblPlants" id="KRG99146"/>
    </source>
</evidence>
<dbReference type="GO" id="GO:0006284">
    <property type="term" value="P:base-excision repair"/>
    <property type="evidence" value="ECO:0000318"/>
    <property type="project" value="GO_Central"/>
</dbReference>
<keyword evidence="7" id="KW-1185">Reference proteome</keyword>
<reference evidence="5" key="3">
    <citation type="submission" date="2018-07" db="EMBL/GenBank/DDBJ databases">
        <title>WGS assembly of Glycine max.</title>
        <authorList>
            <person name="Schmutz J."/>
            <person name="Cannon S."/>
            <person name="Schlueter J."/>
            <person name="Ma J."/>
            <person name="Mitros T."/>
            <person name="Nelson W."/>
            <person name="Hyten D."/>
            <person name="Song Q."/>
            <person name="Thelen J."/>
            <person name="Cheng J."/>
            <person name="Xu D."/>
            <person name="Hellsten U."/>
            <person name="May G."/>
            <person name="Yu Y."/>
            <person name="Sakurai T."/>
            <person name="Umezawa T."/>
            <person name="Bhattacharyya M."/>
            <person name="Sandhu D."/>
            <person name="Valliyodan B."/>
            <person name="Lindquist E."/>
            <person name="Peto M."/>
            <person name="Grant D."/>
            <person name="Shu S."/>
            <person name="Goodstein D."/>
            <person name="Barry K."/>
            <person name="Futrell-Griggs M."/>
            <person name="Abernathy B."/>
            <person name="Du J."/>
            <person name="Tian Z."/>
            <person name="Zhu L."/>
            <person name="Gill N."/>
            <person name="Joshi T."/>
            <person name="Libault M."/>
            <person name="Sethuraman A."/>
            <person name="Zhang X."/>
            <person name="Shinozaki K."/>
            <person name="Nguyen H."/>
            <person name="Wing R."/>
            <person name="Cregan P."/>
            <person name="Specht J."/>
            <person name="Grimwood J."/>
            <person name="Rokhsar D."/>
            <person name="Stacey G."/>
            <person name="Shoemaker R."/>
            <person name="Jackson S."/>
        </authorList>
    </citation>
    <scope>NUCLEOTIDE SEQUENCE</scope>
    <source>
        <tissue evidence="5">Callus</tissue>
    </source>
</reference>
<dbReference type="SUPFAM" id="SSF56219">
    <property type="entry name" value="DNase I-like"/>
    <property type="match status" value="1"/>
</dbReference>
<evidence type="ECO:0000313" key="7">
    <source>
        <dbReference type="Proteomes" id="UP000008827"/>
    </source>
</evidence>
<reference evidence="5 6" key="1">
    <citation type="journal article" date="2010" name="Nature">
        <title>Genome sequence of the palaeopolyploid soybean.</title>
        <authorList>
            <person name="Schmutz J."/>
            <person name="Cannon S.B."/>
            <person name="Schlueter J."/>
            <person name="Ma J."/>
            <person name="Mitros T."/>
            <person name="Nelson W."/>
            <person name="Hyten D.L."/>
            <person name="Song Q."/>
            <person name="Thelen J.J."/>
            <person name="Cheng J."/>
            <person name="Xu D."/>
            <person name="Hellsten U."/>
            <person name="May G.D."/>
            <person name="Yu Y."/>
            <person name="Sakurai T."/>
            <person name="Umezawa T."/>
            <person name="Bhattacharyya M.K."/>
            <person name="Sandhu D."/>
            <person name="Valliyodan B."/>
            <person name="Lindquist E."/>
            <person name="Peto M."/>
            <person name="Grant D."/>
            <person name="Shu S."/>
            <person name="Goodstein D."/>
            <person name="Barry K."/>
            <person name="Futrell-Griggs M."/>
            <person name="Abernathy B."/>
            <person name="Du J."/>
            <person name="Tian Z."/>
            <person name="Zhu L."/>
            <person name="Gill N."/>
            <person name="Joshi T."/>
            <person name="Libault M."/>
            <person name="Sethuraman A."/>
            <person name="Zhang X.-C."/>
            <person name="Shinozaki K."/>
            <person name="Nguyen H.T."/>
            <person name="Wing R.A."/>
            <person name="Cregan P."/>
            <person name="Specht J."/>
            <person name="Grimwood J."/>
            <person name="Rokhsar D."/>
            <person name="Stacey G."/>
            <person name="Shoemaker R.C."/>
            <person name="Jackson S.A."/>
        </authorList>
    </citation>
    <scope>NUCLEOTIDE SEQUENCE [LARGE SCALE GENOMIC DNA]</scope>
    <source>
        <strain evidence="6">cv. Williams 82</strain>
        <tissue evidence="5">Callus</tissue>
    </source>
</reference>
<dbReference type="GO" id="GO:0008081">
    <property type="term" value="F:phosphoric diester hydrolase activity"/>
    <property type="evidence" value="ECO:0000318"/>
    <property type="project" value="GO_Central"/>
</dbReference>
<proteinExistence type="predicted"/>
<dbReference type="GO" id="GO:0008311">
    <property type="term" value="F:double-stranded DNA 3'-5' DNA exonuclease activity"/>
    <property type="evidence" value="ECO:0000318"/>
    <property type="project" value="GO_Central"/>
</dbReference>
<dbReference type="InParanoid" id="K7MRM5"/>